<evidence type="ECO:0000313" key="1">
    <source>
        <dbReference type="EMBL" id="JAD49388.1"/>
    </source>
</evidence>
<reference evidence="1" key="1">
    <citation type="submission" date="2014-09" db="EMBL/GenBank/DDBJ databases">
        <authorList>
            <person name="Magalhaes I.L.F."/>
            <person name="Oliveira U."/>
            <person name="Santos F.R."/>
            <person name="Vidigal T.H.D.A."/>
            <person name="Brescovit A.D."/>
            <person name="Santos A.J."/>
        </authorList>
    </citation>
    <scope>NUCLEOTIDE SEQUENCE</scope>
    <source>
        <tissue evidence="1">Shoot tissue taken approximately 20 cm above the soil surface</tissue>
    </source>
</reference>
<proteinExistence type="predicted"/>
<sequence length="28" mass="3108">MPKLLASGLSARWFFCLTLPNKVSGQEI</sequence>
<dbReference type="AlphaFoldDB" id="A0A0A9AHM5"/>
<protein>
    <submittedName>
        <fullName evidence="1">Uncharacterized protein</fullName>
    </submittedName>
</protein>
<accession>A0A0A9AHM5</accession>
<reference evidence="1" key="2">
    <citation type="journal article" date="2015" name="Data Brief">
        <title>Shoot transcriptome of the giant reed, Arundo donax.</title>
        <authorList>
            <person name="Barrero R.A."/>
            <person name="Guerrero F.D."/>
            <person name="Moolhuijzen P."/>
            <person name="Goolsby J.A."/>
            <person name="Tidwell J."/>
            <person name="Bellgard S.E."/>
            <person name="Bellgard M.I."/>
        </authorList>
    </citation>
    <scope>NUCLEOTIDE SEQUENCE</scope>
    <source>
        <tissue evidence="1">Shoot tissue taken approximately 20 cm above the soil surface</tissue>
    </source>
</reference>
<organism evidence="1">
    <name type="scientific">Arundo donax</name>
    <name type="common">Giant reed</name>
    <name type="synonym">Donax arundinaceus</name>
    <dbReference type="NCBI Taxonomy" id="35708"/>
    <lineage>
        <taxon>Eukaryota</taxon>
        <taxon>Viridiplantae</taxon>
        <taxon>Streptophyta</taxon>
        <taxon>Embryophyta</taxon>
        <taxon>Tracheophyta</taxon>
        <taxon>Spermatophyta</taxon>
        <taxon>Magnoliopsida</taxon>
        <taxon>Liliopsida</taxon>
        <taxon>Poales</taxon>
        <taxon>Poaceae</taxon>
        <taxon>PACMAD clade</taxon>
        <taxon>Arundinoideae</taxon>
        <taxon>Arundineae</taxon>
        <taxon>Arundo</taxon>
    </lineage>
</organism>
<name>A0A0A9AHM5_ARUDO</name>
<dbReference type="EMBL" id="GBRH01248507">
    <property type="protein sequence ID" value="JAD49388.1"/>
    <property type="molecule type" value="Transcribed_RNA"/>
</dbReference>